<proteinExistence type="predicted"/>
<reference evidence="2 3" key="1">
    <citation type="journal article" date="2016" name="Nat. Commun.">
        <title>Thousands of microbial genomes shed light on interconnected biogeochemical processes in an aquifer system.</title>
        <authorList>
            <person name="Anantharaman K."/>
            <person name="Brown C.T."/>
            <person name="Hug L.A."/>
            <person name="Sharon I."/>
            <person name="Castelle C.J."/>
            <person name="Probst A.J."/>
            <person name="Thomas B.C."/>
            <person name="Singh A."/>
            <person name="Wilkins M.J."/>
            <person name="Karaoz U."/>
            <person name="Brodie E.L."/>
            <person name="Williams K.H."/>
            <person name="Hubbard S.S."/>
            <person name="Banfield J.F."/>
        </authorList>
    </citation>
    <scope>NUCLEOTIDE SEQUENCE [LARGE SCALE GENOMIC DNA]</scope>
</reference>
<dbReference type="AlphaFoldDB" id="A0A1F6VLP5"/>
<feature type="compositionally biased region" description="Basic and acidic residues" evidence="1">
    <location>
        <begin position="1"/>
        <end position="37"/>
    </location>
</feature>
<dbReference type="Proteomes" id="UP000178059">
    <property type="component" value="Unassembled WGS sequence"/>
</dbReference>
<evidence type="ECO:0000313" key="3">
    <source>
        <dbReference type="Proteomes" id="UP000178059"/>
    </source>
</evidence>
<name>A0A1F6VLP5_9BACT</name>
<comment type="caution">
    <text evidence="2">The sequence shown here is derived from an EMBL/GenBank/DDBJ whole genome shotgun (WGS) entry which is preliminary data.</text>
</comment>
<organism evidence="2 3">
    <name type="scientific">Candidatus Nomurabacteria bacterium RIFCSPHIGHO2_01_FULL_42_16</name>
    <dbReference type="NCBI Taxonomy" id="1801743"/>
    <lineage>
        <taxon>Bacteria</taxon>
        <taxon>Candidatus Nomuraibacteriota</taxon>
    </lineage>
</organism>
<sequence length="127" mass="14047">MSFSIGKKEYPDPSKGEGEKVRKDSFFPMERKYTGKEGEEESDEFGSIKKYPPPPEKKEGEGARGGSFFPIIRKYTGGALEKLVLIKEAKRLNKFLDTNPQKIGDKTARSIKSFASVLRGGVPTKGG</sequence>
<protein>
    <submittedName>
        <fullName evidence="2">Uncharacterized protein</fullName>
    </submittedName>
</protein>
<accession>A0A1F6VLP5</accession>
<evidence type="ECO:0000313" key="2">
    <source>
        <dbReference type="EMBL" id="OGI70597.1"/>
    </source>
</evidence>
<dbReference type="EMBL" id="MFTT01000002">
    <property type="protein sequence ID" value="OGI70597.1"/>
    <property type="molecule type" value="Genomic_DNA"/>
</dbReference>
<dbReference type="STRING" id="1801743.A2824_00270"/>
<evidence type="ECO:0000256" key="1">
    <source>
        <dbReference type="SAM" id="MobiDB-lite"/>
    </source>
</evidence>
<gene>
    <name evidence="2" type="ORF">A2824_00270</name>
</gene>
<feature type="region of interest" description="Disordered" evidence="1">
    <location>
        <begin position="1"/>
        <end position="65"/>
    </location>
</feature>